<keyword evidence="4" id="KW-1185">Reference proteome</keyword>
<dbReference type="GO" id="GO:0005525">
    <property type="term" value="F:GTP binding"/>
    <property type="evidence" value="ECO:0007669"/>
    <property type="project" value="InterPro"/>
</dbReference>
<feature type="compositionally biased region" description="Basic and acidic residues" evidence="2">
    <location>
        <begin position="404"/>
        <end position="451"/>
    </location>
</feature>
<sequence>MTSTEETIKEQNLSDAKFSSAYLQSEAMPEIIYEKTVTAHNKNASSEVLVTQNKIEEDFIPTYKIAVIGDVGAGKSSLIERFKNDKFNQEYKHTNIYARVYARIKIDNNPYRLCIWDKDNKVSNLHTCYQCFYGALGAIAVYDVTERSTFENLKDLLFELDHRYSHDHLVKILVATKIDKEGRQVTTEEGAKFARYHSMLFIETSAKTGDGVHLCFETLMKKIRKELRLRLGILDSSEERFTHRPQDAYKIIDENMNNTALPDASVSESSALVLPHKKMAKHLQNSQGIENPMDDSCALAPLHKRKYNKLKVKKVRSSSEKHFKLAAEELKRVGKRDMKGFQPVLKKKEFIFQVGARGYSKMSRRSIYTEKNKVADERKKGEYVPILEREEYMSQGRKTSHQRQRYEEKTSIHPRDKVFKADRNKNEVDWQKEKRHNPCSEDKVVTSERAL</sequence>
<dbReference type="SMART" id="SM00174">
    <property type="entry name" value="RHO"/>
    <property type="match status" value="1"/>
</dbReference>
<name>A0AA88LBI2_ARTSF</name>
<evidence type="ECO:0000313" key="3">
    <source>
        <dbReference type="EMBL" id="KAK2719351.1"/>
    </source>
</evidence>
<dbReference type="Gene3D" id="3.40.50.300">
    <property type="entry name" value="P-loop containing nucleotide triphosphate hydrolases"/>
    <property type="match status" value="1"/>
</dbReference>
<feature type="region of interest" description="Disordered" evidence="2">
    <location>
        <begin position="393"/>
        <end position="451"/>
    </location>
</feature>
<comment type="similarity">
    <text evidence="1">Belongs to the small GTPase superfamily. Rab family.</text>
</comment>
<dbReference type="PROSITE" id="PS51421">
    <property type="entry name" value="RAS"/>
    <property type="match status" value="1"/>
</dbReference>
<protein>
    <submittedName>
        <fullName evidence="3">Uncharacterized protein</fullName>
    </submittedName>
</protein>
<dbReference type="PRINTS" id="PR00449">
    <property type="entry name" value="RASTRNSFRMNG"/>
</dbReference>
<gene>
    <name evidence="3" type="ORF">QYM36_004984</name>
</gene>
<dbReference type="SMART" id="SM00173">
    <property type="entry name" value="RAS"/>
    <property type="match status" value="1"/>
</dbReference>
<dbReference type="GO" id="GO:0003924">
    <property type="term" value="F:GTPase activity"/>
    <property type="evidence" value="ECO:0007669"/>
    <property type="project" value="InterPro"/>
</dbReference>
<dbReference type="NCBIfam" id="TIGR00231">
    <property type="entry name" value="small_GTP"/>
    <property type="match status" value="1"/>
</dbReference>
<organism evidence="3 4">
    <name type="scientific">Artemia franciscana</name>
    <name type="common">Brine shrimp</name>
    <name type="synonym">Artemia sanfranciscana</name>
    <dbReference type="NCBI Taxonomy" id="6661"/>
    <lineage>
        <taxon>Eukaryota</taxon>
        <taxon>Metazoa</taxon>
        <taxon>Ecdysozoa</taxon>
        <taxon>Arthropoda</taxon>
        <taxon>Crustacea</taxon>
        <taxon>Branchiopoda</taxon>
        <taxon>Anostraca</taxon>
        <taxon>Artemiidae</taxon>
        <taxon>Artemia</taxon>
    </lineage>
</organism>
<evidence type="ECO:0000256" key="1">
    <source>
        <dbReference type="ARBA" id="ARBA00006270"/>
    </source>
</evidence>
<dbReference type="InterPro" id="IPR005225">
    <property type="entry name" value="Small_GTP-bd"/>
</dbReference>
<reference evidence="3" key="1">
    <citation type="submission" date="2023-07" db="EMBL/GenBank/DDBJ databases">
        <title>Chromosome-level genome assembly of Artemia franciscana.</title>
        <authorList>
            <person name="Jo E."/>
        </authorList>
    </citation>
    <scope>NUCLEOTIDE SEQUENCE</scope>
    <source>
        <tissue evidence="3">Whole body</tissue>
    </source>
</reference>
<dbReference type="SMART" id="SM00175">
    <property type="entry name" value="RAB"/>
    <property type="match status" value="1"/>
</dbReference>
<dbReference type="PROSITE" id="PS51419">
    <property type="entry name" value="RAB"/>
    <property type="match status" value="1"/>
</dbReference>
<dbReference type="EMBL" id="JAVRJZ010000008">
    <property type="protein sequence ID" value="KAK2719351.1"/>
    <property type="molecule type" value="Genomic_DNA"/>
</dbReference>
<dbReference type="FunFam" id="3.40.50.300:FF:001447">
    <property type="entry name" value="Ras-related protein Rab-1B"/>
    <property type="match status" value="1"/>
</dbReference>
<dbReference type="AlphaFoldDB" id="A0AA88LBI2"/>
<dbReference type="InterPro" id="IPR001806">
    <property type="entry name" value="Small_GTPase"/>
</dbReference>
<dbReference type="PANTHER" id="PTHR47979">
    <property type="entry name" value="DRAB11-RELATED"/>
    <property type="match status" value="1"/>
</dbReference>
<dbReference type="SUPFAM" id="SSF52540">
    <property type="entry name" value="P-loop containing nucleoside triphosphate hydrolases"/>
    <property type="match status" value="1"/>
</dbReference>
<dbReference type="InterPro" id="IPR027417">
    <property type="entry name" value="P-loop_NTPase"/>
</dbReference>
<dbReference type="Pfam" id="PF00071">
    <property type="entry name" value="Ras"/>
    <property type="match status" value="1"/>
</dbReference>
<dbReference type="Proteomes" id="UP001187531">
    <property type="component" value="Unassembled WGS sequence"/>
</dbReference>
<comment type="caution">
    <text evidence="3">The sequence shown here is derived from an EMBL/GenBank/DDBJ whole genome shotgun (WGS) entry which is preliminary data.</text>
</comment>
<proteinExistence type="inferred from homology"/>
<accession>A0AA88LBI2</accession>
<evidence type="ECO:0000313" key="4">
    <source>
        <dbReference type="Proteomes" id="UP001187531"/>
    </source>
</evidence>
<dbReference type="InterPro" id="IPR050209">
    <property type="entry name" value="Rab_GTPases_membrane_traffic"/>
</dbReference>
<evidence type="ECO:0000256" key="2">
    <source>
        <dbReference type="SAM" id="MobiDB-lite"/>
    </source>
</evidence>